<evidence type="ECO:0000256" key="4">
    <source>
        <dbReference type="ARBA" id="ARBA00023136"/>
    </source>
</evidence>
<keyword evidence="3 5" id="KW-1133">Transmembrane helix</keyword>
<dbReference type="AlphaFoldDB" id="A0A6A5S616"/>
<evidence type="ECO:0000313" key="6">
    <source>
        <dbReference type="EMBL" id="KAF1934838.1"/>
    </source>
</evidence>
<organism evidence="6 7">
    <name type="scientific">Clathrospora elynae</name>
    <dbReference type="NCBI Taxonomy" id="706981"/>
    <lineage>
        <taxon>Eukaryota</taxon>
        <taxon>Fungi</taxon>
        <taxon>Dikarya</taxon>
        <taxon>Ascomycota</taxon>
        <taxon>Pezizomycotina</taxon>
        <taxon>Dothideomycetes</taxon>
        <taxon>Pleosporomycetidae</taxon>
        <taxon>Pleosporales</taxon>
        <taxon>Diademaceae</taxon>
        <taxon>Clathrospora</taxon>
    </lineage>
</organism>
<evidence type="ECO:0000256" key="1">
    <source>
        <dbReference type="ARBA" id="ARBA00004141"/>
    </source>
</evidence>
<name>A0A6A5S616_9PLEO</name>
<feature type="transmembrane region" description="Helical" evidence="5">
    <location>
        <begin position="158"/>
        <end position="180"/>
    </location>
</feature>
<dbReference type="InterPro" id="IPR007568">
    <property type="entry name" value="RTA1"/>
</dbReference>
<reference evidence="6" key="1">
    <citation type="journal article" date="2020" name="Stud. Mycol.">
        <title>101 Dothideomycetes genomes: a test case for predicting lifestyles and emergence of pathogens.</title>
        <authorList>
            <person name="Haridas S."/>
            <person name="Albert R."/>
            <person name="Binder M."/>
            <person name="Bloem J."/>
            <person name="Labutti K."/>
            <person name="Salamov A."/>
            <person name="Andreopoulos B."/>
            <person name="Baker S."/>
            <person name="Barry K."/>
            <person name="Bills G."/>
            <person name="Bluhm B."/>
            <person name="Cannon C."/>
            <person name="Castanera R."/>
            <person name="Culley D."/>
            <person name="Daum C."/>
            <person name="Ezra D."/>
            <person name="Gonzalez J."/>
            <person name="Henrissat B."/>
            <person name="Kuo A."/>
            <person name="Liang C."/>
            <person name="Lipzen A."/>
            <person name="Lutzoni F."/>
            <person name="Magnuson J."/>
            <person name="Mondo S."/>
            <person name="Nolan M."/>
            <person name="Ohm R."/>
            <person name="Pangilinan J."/>
            <person name="Park H.-J."/>
            <person name="Ramirez L."/>
            <person name="Alfaro M."/>
            <person name="Sun H."/>
            <person name="Tritt A."/>
            <person name="Yoshinaga Y."/>
            <person name="Zwiers L.-H."/>
            <person name="Turgeon B."/>
            <person name="Goodwin S."/>
            <person name="Spatafora J."/>
            <person name="Crous P."/>
            <person name="Grigoriev I."/>
        </authorList>
    </citation>
    <scope>NUCLEOTIDE SEQUENCE</scope>
    <source>
        <strain evidence="6">CBS 161.51</strain>
    </source>
</reference>
<accession>A0A6A5S616</accession>
<dbReference type="PANTHER" id="PTHR31465:SF1">
    <property type="entry name" value="PROTEIN RTA1-RELATED"/>
    <property type="match status" value="1"/>
</dbReference>
<feature type="transmembrane region" description="Helical" evidence="5">
    <location>
        <begin position="92"/>
        <end position="113"/>
    </location>
</feature>
<keyword evidence="4 5" id="KW-0472">Membrane</keyword>
<dbReference type="OrthoDB" id="3358017at2759"/>
<sequence>MFEMLQPSVLSIQQIPPAQKHLFETPHDLIASFAAIIFVVTFGLTPFFHIFQLIRRRTWYFIPLVVGGLFKFVGYIGHFLSHYNVWALGPFIMQSLLILVAPALFAAFIYIILGRIILLKWLTKMFVTGDIFSLLLQGSGGGIQDMGIIESLYLGERIIIGGLFVLLLFFAIFIVIAGVARRPVPRQKLLSRVHINELPWKRHLHNLYFASALIMAHGIFRVVEYIQGNADYLLTHEVYLYVFDATFMLFVMVLFDWIHPSQVTEAYLKRSTSDTTVELQRTRDELLGQDEGHMVGSTKANDDIPNGGWALSRG</sequence>
<protein>
    <submittedName>
        <fullName evidence="6">RTA1-domain-containing protein</fullName>
    </submittedName>
</protein>
<dbReference type="Proteomes" id="UP000800038">
    <property type="component" value="Unassembled WGS sequence"/>
</dbReference>
<feature type="transmembrane region" description="Helical" evidence="5">
    <location>
        <begin position="238"/>
        <end position="258"/>
    </location>
</feature>
<feature type="transmembrane region" description="Helical" evidence="5">
    <location>
        <begin position="29"/>
        <end position="51"/>
    </location>
</feature>
<proteinExistence type="predicted"/>
<dbReference type="PANTHER" id="PTHR31465">
    <property type="entry name" value="PROTEIN RTA1-RELATED"/>
    <property type="match status" value="1"/>
</dbReference>
<evidence type="ECO:0000256" key="3">
    <source>
        <dbReference type="ARBA" id="ARBA00022989"/>
    </source>
</evidence>
<dbReference type="Pfam" id="PF04479">
    <property type="entry name" value="RTA1"/>
    <property type="match status" value="1"/>
</dbReference>
<keyword evidence="7" id="KW-1185">Reference proteome</keyword>
<feature type="transmembrane region" description="Helical" evidence="5">
    <location>
        <begin position="125"/>
        <end position="143"/>
    </location>
</feature>
<dbReference type="GO" id="GO:0016020">
    <property type="term" value="C:membrane"/>
    <property type="evidence" value="ECO:0007669"/>
    <property type="project" value="UniProtKB-SubCell"/>
</dbReference>
<feature type="transmembrane region" description="Helical" evidence="5">
    <location>
        <begin position="207"/>
        <end position="226"/>
    </location>
</feature>
<evidence type="ECO:0000313" key="7">
    <source>
        <dbReference type="Proteomes" id="UP000800038"/>
    </source>
</evidence>
<comment type="subcellular location">
    <subcellularLocation>
        <location evidence="1">Membrane</location>
        <topology evidence="1">Multi-pass membrane protein</topology>
    </subcellularLocation>
</comment>
<dbReference type="EMBL" id="ML976361">
    <property type="protein sequence ID" value="KAF1934838.1"/>
    <property type="molecule type" value="Genomic_DNA"/>
</dbReference>
<gene>
    <name evidence="6" type="ORF">EJ02DRAFT_448932</name>
</gene>
<evidence type="ECO:0000256" key="5">
    <source>
        <dbReference type="SAM" id="Phobius"/>
    </source>
</evidence>
<keyword evidence="2 5" id="KW-0812">Transmembrane</keyword>
<evidence type="ECO:0000256" key="2">
    <source>
        <dbReference type="ARBA" id="ARBA00022692"/>
    </source>
</evidence>
<feature type="transmembrane region" description="Helical" evidence="5">
    <location>
        <begin position="58"/>
        <end position="80"/>
    </location>
</feature>